<proteinExistence type="predicted"/>
<feature type="region of interest" description="Disordered" evidence="1">
    <location>
        <begin position="1"/>
        <end position="21"/>
    </location>
</feature>
<organism evidence="2 3">
    <name type="scientific">Anas platyrhynchos</name>
    <name type="common">Mallard</name>
    <name type="synonym">Anas boschas</name>
    <dbReference type="NCBI Taxonomy" id="8839"/>
    <lineage>
        <taxon>Eukaryota</taxon>
        <taxon>Metazoa</taxon>
        <taxon>Chordata</taxon>
        <taxon>Craniata</taxon>
        <taxon>Vertebrata</taxon>
        <taxon>Euteleostomi</taxon>
        <taxon>Archelosauria</taxon>
        <taxon>Archosauria</taxon>
        <taxon>Dinosauria</taxon>
        <taxon>Saurischia</taxon>
        <taxon>Theropoda</taxon>
        <taxon>Coelurosauria</taxon>
        <taxon>Aves</taxon>
        <taxon>Neognathae</taxon>
        <taxon>Galloanserae</taxon>
        <taxon>Anseriformes</taxon>
        <taxon>Anatidae</taxon>
        <taxon>Anatinae</taxon>
        <taxon>Anas</taxon>
    </lineage>
</organism>
<accession>R0KC86</accession>
<reference evidence="3" key="1">
    <citation type="journal article" date="2013" name="Nat. Genet.">
        <title>The duck genome and transcriptome provide insight into an avian influenza virus reservoir species.</title>
        <authorList>
            <person name="Huang Y."/>
            <person name="Li Y."/>
            <person name="Burt D.W."/>
            <person name="Chen H."/>
            <person name="Zhang Y."/>
            <person name="Qian W."/>
            <person name="Kim H."/>
            <person name="Gan S."/>
            <person name="Zhao Y."/>
            <person name="Li J."/>
            <person name="Yi K."/>
            <person name="Feng H."/>
            <person name="Zhu P."/>
            <person name="Li B."/>
            <person name="Liu Q."/>
            <person name="Fairley S."/>
            <person name="Magor K.E."/>
            <person name="Du Z."/>
            <person name="Hu X."/>
            <person name="Goodman L."/>
            <person name="Tafer H."/>
            <person name="Vignal A."/>
            <person name="Lee T."/>
            <person name="Kim K.W."/>
            <person name="Sheng Z."/>
            <person name="An Y."/>
            <person name="Searle S."/>
            <person name="Herrero J."/>
            <person name="Groenen M.A."/>
            <person name="Crooijmans R.P."/>
            <person name="Faraut T."/>
            <person name="Cai Q."/>
            <person name="Webster R.G."/>
            <person name="Aldridge J.R."/>
            <person name="Warren W.C."/>
            <person name="Bartschat S."/>
            <person name="Kehr S."/>
            <person name="Marz M."/>
            <person name="Stadler P.F."/>
            <person name="Smith J."/>
            <person name="Kraus R.H."/>
            <person name="Zhao Y."/>
            <person name="Ren L."/>
            <person name="Fei J."/>
            <person name="Morisson M."/>
            <person name="Kaiser P."/>
            <person name="Griffin D.K."/>
            <person name="Rao M."/>
            <person name="Pitel F."/>
            <person name="Wang J."/>
            <person name="Li N."/>
        </authorList>
    </citation>
    <scope>NUCLEOTIDE SEQUENCE [LARGE SCALE GENOMIC DNA]</scope>
</reference>
<gene>
    <name evidence="2" type="ORF">Anapl_02007</name>
</gene>
<name>R0KC86_ANAPL</name>
<dbReference type="EMBL" id="KB742523">
    <property type="protein sequence ID" value="EOB07512.1"/>
    <property type="molecule type" value="Genomic_DNA"/>
</dbReference>
<sequence>MHQLLQCTEPLPLSAPKRHPNSVLPMQLRSLVGMLYDSVSGRHHQVSAQGHTLQRGMDGTNVTLQSSCAQQHNDQPRAGRKGFRDKAVRQDFESSPLNITPSSLYTKECLGGNALRVLPPDLSSHKTCPNHHTTERCLMQNLGSFLREKQQGEQQEPPTPNIPPSLAVFPSNLIPPGSHFLPNFSKEVLSSAIRQILGNSQCKWVIEHSSLQPAAKLSPSKHLVGLSEATDGSLLFSSMGTFQPNSVPLTLPWHVLKENIFLTQSCTGFQRSFQNARKHTAGTRQFPPRANIQDRNQDLMAILSYINCPPKHLILRYQSAKVN</sequence>
<evidence type="ECO:0000313" key="2">
    <source>
        <dbReference type="EMBL" id="EOB07512.1"/>
    </source>
</evidence>
<keyword evidence="3" id="KW-1185">Reference proteome</keyword>
<evidence type="ECO:0000313" key="3">
    <source>
        <dbReference type="Proteomes" id="UP000296049"/>
    </source>
</evidence>
<protein>
    <submittedName>
        <fullName evidence="2">Uncharacterized protein</fullName>
    </submittedName>
</protein>
<dbReference type="Proteomes" id="UP000296049">
    <property type="component" value="Unassembled WGS sequence"/>
</dbReference>
<dbReference type="AlphaFoldDB" id="R0KC86"/>
<evidence type="ECO:0000256" key="1">
    <source>
        <dbReference type="SAM" id="MobiDB-lite"/>
    </source>
</evidence>